<dbReference type="PANTHER" id="PTHR10900">
    <property type="entry name" value="PERIOSTIN-RELATED"/>
    <property type="match status" value="1"/>
</dbReference>
<dbReference type="OrthoDB" id="286301at2759"/>
<dbReference type="eggNOG" id="KOG1437">
    <property type="taxonomic scope" value="Eukaryota"/>
</dbReference>
<evidence type="ECO:0000313" key="3">
    <source>
        <dbReference type="EMBL" id="EFX86686.1"/>
    </source>
</evidence>
<feature type="signal peptide" evidence="1">
    <location>
        <begin position="1"/>
        <end position="18"/>
    </location>
</feature>
<dbReference type="SUPFAM" id="SSF82153">
    <property type="entry name" value="FAS1 domain"/>
    <property type="match status" value="2"/>
</dbReference>
<dbReference type="OMA" id="MEANDTF"/>
<dbReference type="Proteomes" id="UP000000305">
    <property type="component" value="Unassembled WGS sequence"/>
</dbReference>
<dbReference type="GO" id="GO:0005615">
    <property type="term" value="C:extracellular space"/>
    <property type="evidence" value="ECO:0000318"/>
    <property type="project" value="GO_Central"/>
</dbReference>
<dbReference type="Pfam" id="PF02469">
    <property type="entry name" value="Fasciclin"/>
    <property type="match status" value="2"/>
</dbReference>
<dbReference type="GO" id="GO:0030198">
    <property type="term" value="P:extracellular matrix organization"/>
    <property type="evidence" value="ECO:0000318"/>
    <property type="project" value="GO_Central"/>
</dbReference>
<evidence type="ECO:0000259" key="2">
    <source>
        <dbReference type="PROSITE" id="PS50213"/>
    </source>
</evidence>
<gene>
    <name evidence="3" type="ORF">DAPPUDRAFT_92194</name>
</gene>
<dbReference type="FunFam" id="2.30.180.10:FF:000032">
    <property type="entry name" value="Fasciclin domain-containing protein, putative"/>
    <property type="match status" value="1"/>
</dbReference>
<dbReference type="KEGG" id="dpx:DAPPUDRAFT_92194"/>
<feature type="domain" description="FAS1" evidence="2">
    <location>
        <begin position="184"/>
        <end position="313"/>
    </location>
</feature>
<sequence>MKSLITFLVFFFITATLAYSSSSYEEKSTPEYPAIPGNILEVLEENGLTTFLDLAIKTGVAETLLGPGKFPPGIPLFAPTNEAFAALGPMKLKSYLENPQKLKELLTYHTNALIPQMISAIRVEANLLRTSQATGAPNEPIRYNRYGRDGEILTINGALRLKTLRASNGVIYVIDRVLELPPPLNSFFEVLKRNGNFTILLGAFVDVGFVARETTGPFTLFAPTDDAFRRLPRDLIGYYFTHPNEFLWRVINNHWVSGTFYSRGLTTGPIPVFSGGTVDVVVSPGGITFGGANVVKADLSSSQGVIHAIDEVILTTNEGMA</sequence>
<keyword evidence="4" id="KW-1185">Reference proteome</keyword>
<feature type="domain" description="FAS1" evidence="2">
    <location>
        <begin position="36"/>
        <end position="178"/>
    </location>
</feature>
<dbReference type="Gene3D" id="2.30.180.10">
    <property type="entry name" value="FAS1 domain"/>
    <property type="match status" value="2"/>
</dbReference>
<organism evidence="3 4">
    <name type="scientific">Daphnia pulex</name>
    <name type="common">Water flea</name>
    <dbReference type="NCBI Taxonomy" id="6669"/>
    <lineage>
        <taxon>Eukaryota</taxon>
        <taxon>Metazoa</taxon>
        <taxon>Ecdysozoa</taxon>
        <taxon>Arthropoda</taxon>
        <taxon>Crustacea</taxon>
        <taxon>Branchiopoda</taxon>
        <taxon>Diplostraca</taxon>
        <taxon>Cladocera</taxon>
        <taxon>Anomopoda</taxon>
        <taxon>Daphniidae</taxon>
        <taxon>Daphnia</taxon>
    </lineage>
</organism>
<evidence type="ECO:0000313" key="4">
    <source>
        <dbReference type="Proteomes" id="UP000000305"/>
    </source>
</evidence>
<dbReference type="AlphaFoldDB" id="E9G183"/>
<dbReference type="HOGENOM" id="CLU_031281_1_0_1"/>
<dbReference type="EMBL" id="GL732529">
    <property type="protein sequence ID" value="EFX86686.1"/>
    <property type="molecule type" value="Genomic_DNA"/>
</dbReference>
<keyword evidence="1" id="KW-0732">Signal</keyword>
<dbReference type="InParanoid" id="E9G183"/>
<dbReference type="GO" id="GO:0007155">
    <property type="term" value="P:cell adhesion"/>
    <property type="evidence" value="ECO:0000318"/>
    <property type="project" value="GO_Central"/>
</dbReference>
<protein>
    <recommendedName>
        <fullName evidence="2">FAS1 domain-containing protein</fullName>
    </recommendedName>
</protein>
<dbReference type="InterPro" id="IPR050904">
    <property type="entry name" value="Adhesion/Biosynth-related"/>
</dbReference>
<accession>E9G183</accession>
<evidence type="ECO:0000256" key="1">
    <source>
        <dbReference type="SAM" id="SignalP"/>
    </source>
</evidence>
<proteinExistence type="predicted"/>
<feature type="chain" id="PRO_5003240774" description="FAS1 domain-containing protein" evidence="1">
    <location>
        <begin position="19"/>
        <end position="321"/>
    </location>
</feature>
<dbReference type="InterPro" id="IPR000782">
    <property type="entry name" value="FAS1_domain"/>
</dbReference>
<dbReference type="PROSITE" id="PS50213">
    <property type="entry name" value="FAS1"/>
    <property type="match status" value="2"/>
</dbReference>
<name>E9G183_DAPPU</name>
<dbReference type="PhylomeDB" id="E9G183"/>
<dbReference type="InterPro" id="IPR036378">
    <property type="entry name" value="FAS1_dom_sf"/>
</dbReference>
<feature type="non-terminal residue" evidence="3">
    <location>
        <position position="321"/>
    </location>
</feature>
<dbReference type="GO" id="GO:0050839">
    <property type="term" value="F:cell adhesion molecule binding"/>
    <property type="evidence" value="ECO:0000318"/>
    <property type="project" value="GO_Central"/>
</dbReference>
<feature type="non-terminal residue" evidence="3">
    <location>
        <position position="1"/>
    </location>
</feature>
<dbReference type="PANTHER" id="PTHR10900:SF120">
    <property type="entry name" value="MUCIN-5AC-RELATED"/>
    <property type="match status" value="1"/>
</dbReference>
<reference evidence="3 4" key="1">
    <citation type="journal article" date="2011" name="Science">
        <title>The ecoresponsive genome of Daphnia pulex.</title>
        <authorList>
            <person name="Colbourne J.K."/>
            <person name="Pfrender M.E."/>
            <person name="Gilbert D."/>
            <person name="Thomas W.K."/>
            <person name="Tucker A."/>
            <person name="Oakley T.H."/>
            <person name="Tokishita S."/>
            <person name="Aerts A."/>
            <person name="Arnold G.J."/>
            <person name="Basu M.K."/>
            <person name="Bauer D.J."/>
            <person name="Caceres C.E."/>
            <person name="Carmel L."/>
            <person name="Casola C."/>
            <person name="Choi J.H."/>
            <person name="Detter J.C."/>
            <person name="Dong Q."/>
            <person name="Dusheyko S."/>
            <person name="Eads B.D."/>
            <person name="Frohlich T."/>
            <person name="Geiler-Samerotte K.A."/>
            <person name="Gerlach D."/>
            <person name="Hatcher P."/>
            <person name="Jogdeo S."/>
            <person name="Krijgsveld J."/>
            <person name="Kriventseva E.V."/>
            <person name="Kultz D."/>
            <person name="Laforsch C."/>
            <person name="Lindquist E."/>
            <person name="Lopez J."/>
            <person name="Manak J.R."/>
            <person name="Muller J."/>
            <person name="Pangilinan J."/>
            <person name="Patwardhan R.P."/>
            <person name="Pitluck S."/>
            <person name="Pritham E.J."/>
            <person name="Rechtsteiner A."/>
            <person name="Rho M."/>
            <person name="Rogozin I.B."/>
            <person name="Sakarya O."/>
            <person name="Salamov A."/>
            <person name="Schaack S."/>
            <person name="Shapiro H."/>
            <person name="Shiga Y."/>
            <person name="Skalitzky C."/>
            <person name="Smith Z."/>
            <person name="Souvorov A."/>
            <person name="Sung W."/>
            <person name="Tang Z."/>
            <person name="Tsuchiya D."/>
            <person name="Tu H."/>
            <person name="Vos H."/>
            <person name="Wang M."/>
            <person name="Wolf Y.I."/>
            <person name="Yamagata H."/>
            <person name="Yamada T."/>
            <person name="Ye Y."/>
            <person name="Shaw J.R."/>
            <person name="Andrews J."/>
            <person name="Crease T.J."/>
            <person name="Tang H."/>
            <person name="Lucas S.M."/>
            <person name="Robertson H.M."/>
            <person name="Bork P."/>
            <person name="Koonin E.V."/>
            <person name="Zdobnov E.M."/>
            <person name="Grigoriev I.V."/>
            <person name="Lynch M."/>
            <person name="Boore J.L."/>
        </authorList>
    </citation>
    <scope>NUCLEOTIDE SEQUENCE [LARGE SCALE GENOMIC DNA]</scope>
</reference>
<dbReference type="GO" id="GO:0031012">
    <property type="term" value="C:extracellular matrix"/>
    <property type="evidence" value="ECO:0000318"/>
    <property type="project" value="GO_Central"/>
</dbReference>
<dbReference type="SMART" id="SM00554">
    <property type="entry name" value="FAS1"/>
    <property type="match status" value="2"/>
</dbReference>